<evidence type="ECO:0000256" key="12">
    <source>
        <dbReference type="SAM" id="MobiDB-lite"/>
    </source>
</evidence>
<gene>
    <name evidence="15" type="ORF">TDIB3V08_LOCUS6002</name>
</gene>
<evidence type="ECO:0000256" key="4">
    <source>
        <dbReference type="ARBA" id="ARBA00022692"/>
    </source>
</evidence>
<dbReference type="PANTHER" id="PTHR47143:SF4">
    <property type="entry name" value="TRANSIENT RECEPTOR POTENTIAL CATION CHANNEL PROTEIN PAINLESS"/>
    <property type="match status" value="1"/>
</dbReference>
<dbReference type="SMART" id="SM00248">
    <property type="entry name" value="ANK"/>
    <property type="match status" value="6"/>
</dbReference>
<evidence type="ECO:0000256" key="7">
    <source>
        <dbReference type="ARBA" id="ARBA00023043"/>
    </source>
</evidence>
<keyword evidence="10" id="KW-0407">Ion channel</keyword>
<organism evidence="15">
    <name type="scientific">Timema douglasi</name>
    <name type="common">Walking stick</name>
    <dbReference type="NCBI Taxonomy" id="61478"/>
    <lineage>
        <taxon>Eukaryota</taxon>
        <taxon>Metazoa</taxon>
        <taxon>Ecdysozoa</taxon>
        <taxon>Arthropoda</taxon>
        <taxon>Hexapoda</taxon>
        <taxon>Insecta</taxon>
        <taxon>Pterygota</taxon>
        <taxon>Neoptera</taxon>
        <taxon>Polyneoptera</taxon>
        <taxon>Phasmatodea</taxon>
        <taxon>Timematodea</taxon>
        <taxon>Timematoidea</taxon>
        <taxon>Timematidae</taxon>
        <taxon>Timema</taxon>
    </lineage>
</organism>
<feature type="domain" description="Ion transport" evidence="14">
    <location>
        <begin position="492"/>
        <end position="626"/>
    </location>
</feature>
<protein>
    <recommendedName>
        <fullName evidence="14">Ion transport domain-containing protein</fullName>
    </recommendedName>
</protein>
<keyword evidence="5" id="KW-0677">Repeat</keyword>
<dbReference type="Pfam" id="PF12796">
    <property type="entry name" value="Ank_2"/>
    <property type="match status" value="1"/>
</dbReference>
<evidence type="ECO:0000256" key="10">
    <source>
        <dbReference type="ARBA" id="ARBA00023303"/>
    </source>
</evidence>
<evidence type="ECO:0000256" key="8">
    <source>
        <dbReference type="ARBA" id="ARBA00023065"/>
    </source>
</evidence>
<dbReference type="SUPFAM" id="SSF48403">
    <property type="entry name" value="Ankyrin repeat"/>
    <property type="match status" value="1"/>
</dbReference>
<accession>A0A7R8VJL5</accession>
<feature type="repeat" description="ANK" evidence="11">
    <location>
        <begin position="397"/>
        <end position="429"/>
    </location>
</feature>
<dbReference type="InterPro" id="IPR036770">
    <property type="entry name" value="Ankyrin_rpt-contain_sf"/>
</dbReference>
<feature type="transmembrane region" description="Helical" evidence="13">
    <location>
        <begin position="529"/>
        <end position="552"/>
    </location>
</feature>
<keyword evidence="2" id="KW-0813">Transport</keyword>
<reference evidence="15" key="1">
    <citation type="submission" date="2020-11" db="EMBL/GenBank/DDBJ databases">
        <authorList>
            <person name="Tran Van P."/>
        </authorList>
    </citation>
    <scope>NUCLEOTIDE SEQUENCE</scope>
</reference>
<feature type="transmembrane region" description="Helical" evidence="13">
    <location>
        <begin position="593"/>
        <end position="615"/>
    </location>
</feature>
<evidence type="ECO:0000256" key="5">
    <source>
        <dbReference type="ARBA" id="ARBA00022737"/>
    </source>
</evidence>
<evidence type="ECO:0000256" key="11">
    <source>
        <dbReference type="PROSITE-ProRule" id="PRU00023"/>
    </source>
</evidence>
<dbReference type="InterPro" id="IPR052076">
    <property type="entry name" value="TRP_cation_channel"/>
</dbReference>
<feature type="region of interest" description="Disordered" evidence="12">
    <location>
        <begin position="1"/>
        <end position="23"/>
    </location>
</feature>
<evidence type="ECO:0000256" key="1">
    <source>
        <dbReference type="ARBA" id="ARBA00004141"/>
    </source>
</evidence>
<evidence type="ECO:0000256" key="3">
    <source>
        <dbReference type="ARBA" id="ARBA00022606"/>
    </source>
</evidence>
<name>A0A7R8VJL5_TIMDO</name>
<evidence type="ECO:0000259" key="14">
    <source>
        <dbReference type="Pfam" id="PF00520"/>
    </source>
</evidence>
<sequence>MGAQTSRERIKSDPVSSSTLQEDYVEVPMDELESPFLMIMSDAFSDDLDCEKSNDRLPRDVQDNLIISLLHDNPTMFKTVLQARGTNLKTFSADRCVATACWHDHEGKFTEILLDSGLNPNSVIPRDVIRETFPTSLTIHVDNREISITEDTLRRTGRTALHLTGSVGNAGMMKMLLKCKDIDCNAVDSNGCTALHLVSSARYRDPRRVGNFSECARLLLESPVCDVNLKNKKRFTAVHIAAKSGNFPVLYNILREIRTESDAKDPGDNTLLHNLSENHNANLGNKDLIDICVSLLLLKNSSEINAINKNGKTALHLAAEAANLSVLKAMVKHSEVDVLRIGKHDRNILHYIAMSKDSSIEDGEMIRNCLNFLLDWNKDDPTTGNKVRLEVNHRDRWGFTPLHQAIISKNQEATLILMKRGSCMCERNDKDKSLLDGIAPKTLEAFFDSCVEYSGEPFDKNYSVIFKYRFLPPRIHPPSDKCSGGEMSVIENIAVVVVFLSWLELVLLLGRLPLWSVQYEMLRTVLSTFLMYVIYFFLIIVGFAMSFHVLFYDSEGDETFRLPWTALPRTFVMMTGEFEYTGLTFSLVKGTSYVLFLLFVIVVFIVLLNLLNGLAVSDTQAIREEAKLLSIVSRVRLISFIERVVQGHLKSWFPKCFQVKFSVFPETAKDDELICHLRPNKQTHPHKYRLVRKFKAFACRVMGLDMDPDIIQAVKEMSMSSHEDVHLEWLKRHLQNSGLEGKVLVSVPDVFGFKPSRGKYTSLEKKPDKSTKETTLFVTLPRPAPTPPLRLTTHPGYT</sequence>
<evidence type="ECO:0000256" key="9">
    <source>
        <dbReference type="ARBA" id="ARBA00023136"/>
    </source>
</evidence>
<dbReference type="PANTHER" id="PTHR47143">
    <property type="entry name" value="TRANSIENT RECEPTOR POTENTIAL CATION CHANNEL PROTEIN PAINLESS"/>
    <property type="match status" value="1"/>
</dbReference>
<keyword evidence="4 13" id="KW-0812">Transmembrane</keyword>
<dbReference type="PROSITE" id="PS50088">
    <property type="entry name" value="ANK_REPEAT"/>
    <property type="match status" value="2"/>
</dbReference>
<comment type="subcellular location">
    <subcellularLocation>
        <location evidence="1">Membrane</location>
        <topology evidence="1">Multi-pass membrane protein</topology>
    </subcellularLocation>
</comment>
<feature type="repeat" description="ANK" evidence="11">
    <location>
        <begin position="310"/>
        <end position="334"/>
    </location>
</feature>
<dbReference type="EMBL" id="OA567017">
    <property type="protein sequence ID" value="CAD7199758.1"/>
    <property type="molecule type" value="Genomic_DNA"/>
</dbReference>
<dbReference type="InterPro" id="IPR005821">
    <property type="entry name" value="Ion_trans_dom"/>
</dbReference>
<proteinExistence type="predicted"/>
<evidence type="ECO:0000256" key="2">
    <source>
        <dbReference type="ARBA" id="ARBA00022448"/>
    </source>
</evidence>
<dbReference type="GO" id="GO:0005216">
    <property type="term" value="F:monoatomic ion channel activity"/>
    <property type="evidence" value="ECO:0007669"/>
    <property type="project" value="InterPro"/>
</dbReference>
<feature type="compositionally biased region" description="Basic and acidic residues" evidence="12">
    <location>
        <begin position="1"/>
        <end position="12"/>
    </location>
</feature>
<keyword evidence="9 13" id="KW-0472">Membrane</keyword>
<dbReference type="Pfam" id="PF00520">
    <property type="entry name" value="Ion_trans"/>
    <property type="match status" value="1"/>
</dbReference>
<dbReference type="InterPro" id="IPR002110">
    <property type="entry name" value="Ankyrin_rpt"/>
</dbReference>
<dbReference type="Pfam" id="PF00023">
    <property type="entry name" value="Ank"/>
    <property type="match status" value="2"/>
</dbReference>
<keyword evidence="8" id="KW-0406">Ion transport</keyword>
<dbReference type="GO" id="GO:0034703">
    <property type="term" value="C:cation channel complex"/>
    <property type="evidence" value="ECO:0007669"/>
    <property type="project" value="UniProtKB-ARBA"/>
</dbReference>
<feature type="transmembrane region" description="Helical" evidence="13">
    <location>
        <begin position="489"/>
        <end position="509"/>
    </location>
</feature>
<evidence type="ECO:0000256" key="13">
    <source>
        <dbReference type="SAM" id="Phobius"/>
    </source>
</evidence>
<dbReference type="AlphaFoldDB" id="A0A7R8VJL5"/>
<keyword evidence="3" id="KW-0716">Sensory transduction</keyword>
<keyword evidence="7 11" id="KW-0040">ANK repeat</keyword>
<dbReference type="Gene3D" id="1.25.40.20">
    <property type="entry name" value="Ankyrin repeat-containing domain"/>
    <property type="match status" value="2"/>
</dbReference>
<evidence type="ECO:0000256" key="6">
    <source>
        <dbReference type="ARBA" id="ARBA00022989"/>
    </source>
</evidence>
<keyword evidence="6 13" id="KW-1133">Transmembrane helix</keyword>
<dbReference type="PROSITE" id="PS50297">
    <property type="entry name" value="ANK_REP_REGION"/>
    <property type="match status" value="1"/>
</dbReference>
<evidence type="ECO:0000313" key="15">
    <source>
        <dbReference type="EMBL" id="CAD7199758.1"/>
    </source>
</evidence>